<dbReference type="AlphaFoldDB" id="A0A1D2M8E5"/>
<keyword evidence="1" id="KW-0812">Transmembrane</keyword>
<proteinExistence type="predicted"/>
<evidence type="ECO:0000313" key="3">
    <source>
        <dbReference type="Proteomes" id="UP000094527"/>
    </source>
</evidence>
<reference evidence="2 3" key="1">
    <citation type="journal article" date="2016" name="Genome Biol. Evol.">
        <title>Gene Family Evolution Reflects Adaptation to Soil Environmental Stressors in the Genome of the Collembolan Orchesella cincta.</title>
        <authorList>
            <person name="Faddeeva-Vakhrusheva A."/>
            <person name="Derks M.F."/>
            <person name="Anvar S.Y."/>
            <person name="Agamennone V."/>
            <person name="Suring W."/>
            <person name="Smit S."/>
            <person name="van Straalen N.M."/>
            <person name="Roelofs D."/>
        </authorList>
    </citation>
    <scope>NUCLEOTIDE SEQUENCE [LARGE SCALE GENOMIC DNA]</scope>
    <source>
        <tissue evidence="2">Mixed pool</tissue>
    </source>
</reference>
<keyword evidence="1" id="KW-0472">Membrane</keyword>
<evidence type="ECO:0000313" key="2">
    <source>
        <dbReference type="EMBL" id="ODM89256.1"/>
    </source>
</evidence>
<evidence type="ECO:0000256" key="1">
    <source>
        <dbReference type="SAM" id="Phobius"/>
    </source>
</evidence>
<dbReference type="EMBL" id="LJIJ01002770">
    <property type="protein sequence ID" value="ODM89256.1"/>
    <property type="molecule type" value="Genomic_DNA"/>
</dbReference>
<gene>
    <name evidence="2" type="ORF">Ocin01_17427</name>
</gene>
<keyword evidence="3" id="KW-1185">Reference proteome</keyword>
<sequence>MSILFLQVVQKNQGKKGSQKNTAAIGSDAEGVVDETSTLSVERKYVTEPAVFHFKSEDPRENLRYETLLATILPGSIGGLIGIVLLALLWADREDESVNKE</sequence>
<name>A0A1D2M8E5_ORCCI</name>
<feature type="transmembrane region" description="Helical" evidence="1">
    <location>
        <begin position="68"/>
        <end position="91"/>
    </location>
</feature>
<protein>
    <submittedName>
        <fullName evidence="2">Uncharacterized protein</fullName>
    </submittedName>
</protein>
<dbReference type="Proteomes" id="UP000094527">
    <property type="component" value="Unassembled WGS sequence"/>
</dbReference>
<comment type="caution">
    <text evidence="2">The sequence shown here is derived from an EMBL/GenBank/DDBJ whole genome shotgun (WGS) entry which is preliminary data.</text>
</comment>
<keyword evidence="1" id="KW-1133">Transmembrane helix</keyword>
<accession>A0A1D2M8E5</accession>
<organism evidence="2 3">
    <name type="scientific">Orchesella cincta</name>
    <name type="common">Springtail</name>
    <name type="synonym">Podura cincta</name>
    <dbReference type="NCBI Taxonomy" id="48709"/>
    <lineage>
        <taxon>Eukaryota</taxon>
        <taxon>Metazoa</taxon>
        <taxon>Ecdysozoa</taxon>
        <taxon>Arthropoda</taxon>
        <taxon>Hexapoda</taxon>
        <taxon>Collembola</taxon>
        <taxon>Entomobryomorpha</taxon>
        <taxon>Entomobryoidea</taxon>
        <taxon>Orchesellidae</taxon>
        <taxon>Orchesellinae</taxon>
        <taxon>Orchesella</taxon>
    </lineage>
</organism>